<dbReference type="InterPro" id="IPR036291">
    <property type="entry name" value="NAD(P)-bd_dom_sf"/>
</dbReference>
<dbReference type="SUPFAM" id="SSF51735">
    <property type="entry name" value="NAD(P)-binding Rossmann-fold domains"/>
    <property type="match status" value="1"/>
</dbReference>
<dbReference type="PROSITE" id="PS00061">
    <property type="entry name" value="ADH_SHORT"/>
    <property type="match status" value="1"/>
</dbReference>
<dbReference type="InterPro" id="IPR050259">
    <property type="entry name" value="SDR"/>
</dbReference>
<evidence type="ECO:0000313" key="3">
    <source>
        <dbReference type="EMBL" id="QQL48253.1"/>
    </source>
</evidence>
<evidence type="ECO:0000256" key="1">
    <source>
        <dbReference type="ARBA" id="ARBA00006484"/>
    </source>
</evidence>
<dbReference type="GO" id="GO:0032787">
    <property type="term" value="P:monocarboxylic acid metabolic process"/>
    <property type="evidence" value="ECO:0007669"/>
    <property type="project" value="UniProtKB-ARBA"/>
</dbReference>
<dbReference type="RefSeq" id="WP_157524244.1">
    <property type="nucleotide sequence ID" value="NZ_CP066775.1"/>
</dbReference>
<dbReference type="Proteomes" id="UP000429232">
    <property type="component" value="Chromosome"/>
</dbReference>
<dbReference type="Pfam" id="PF00106">
    <property type="entry name" value="adh_short"/>
    <property type="match status" value="1"/>
</dbReference>
<gene>
    <name evidence="3" type="ORF">GO620_008570</name>
</gene>
<dbReference type="EMBL" id="CP066775">
    <property type="protein sequence ID" value="QQL48253.1"/>
    <property type="molecule type" value="Genomic_DNA"/>
</dbReference>
<name>A0A6I4HXP2_9SPHI</name>
<sequence length="264" mass="28732">MNLQLKDKTALVTGSTAGIGYSIAKQLAQEGAIVTVTGRTQKRVDEAVNSIKKETGNENVAGITVDFSNAEDINNLTEQLTEVDILINNVAIFEPKEFKAITDDDWFNFFNVNVMSGVRLSRVYFDKMIAKNWGRIIFIASESALNIPKEMIHYGVTKTAMLGLSRGLAELTKNTNVTVNTVMPGPTLSEGVGGFIEKIARDKNQTVEEVEKDFFVSMRPTSIIQRFLTTDEIANTVTYLASPLSAATNGAAIRAEGGLLTTAV</sequence>
<dbReference type="AlphaFoldDB" id="A0A6I4HXP2"/>
<dbReference type="PANTHER" id="PTHR42879">
    <property type="entry name" value="3-OXOACYL-(ACYL-CARRIER-PROTEIN) REDUCTASE"/>
    <property type="match status" value="1"/>
</dbReference>
<reference evidence="3 4" key="1">
    <citation type="submission" date="2020-12" db="EMBL/GenBank/DDBJ databases">
        <title>HMF7856_wgs.fasta genome submission.</title>
        <authorList>
            <person name="Kang H."/>
            <person name="Kim H."/>
            <person name="Joh K."/>
        </authorList>
    </citation>
    <scope>NUCLEOTIDE SEQUENCE [LARGE SCALE GENOMIC DNA]</scope>
    <source>
        <strain evidence="3 4">HMF7856</strain>
    </source>
</reference>
<keyword evidence="4" id="KW-1185">Reference proteome</keyword>
<dbReference type="InterPro" id="IPR020904">
    <property type="entry name" value="Sc_DH/Rdtase_CS"/>
</dbReference>
<dbReference type="CDD" id="cd05233">
    <property type="entry name" value="SDR_c"/>
    <property type="match status" value="1"/>
</dbReference>
<evidence type="ECO:0000313" key="4">
    <source>
        <dbReference type="Proteomes" id="UP000429232"/>
    </source>
</evidence>
<accession>A0A6I4HXP2</accession>
<protein>
    <submittedName>
        <fullName evidence="3">SDR family oxidoreductase</fullName>
    </submittedName>
</protein>
<organism evidence="3 4">
    <name type="scientific">Mucilaginibacter ginkgonis</name>
    <dbReference type="NCBI Taxonomy" id="2682091"/>
    <lineage>
        <taxon>Bacteria</taxon>
        <taxon>Pseudomonadati</taxon>
        <taxon>Bacteroidota</taxon>
        <taxon>Sphingobacteriia</taxon>
        <taxon>Sphingobacteriales</taxon>
        <taxon>Sphingobacteriaceae</taxon>
        <taxon>Mucilaginibacter</taxon>
    </lineage>
</organism>
<dbReference type="Gene3D" id="3.40.50.720">
    <property type="entry name" value="NAD(P)-binding Rossmann-like Domain"/>
    <property type="match status" value="1"/>
</dbReference>
<dbReference type="InterPro" id="IPR002347">
    <property type="entry name" value="SDR_fam"/>
</dbReference>
<proteinExistence type="inferred from homology"/>
<dbReference type="KEGG" id="mgik:GO620_008570"/>
<evidence type="ECO:0000256" key="2">
    <source>
        <dbReference type="RuleBase" id="RU000363"/>
    </source>
</evidence>
<comment type="similarity">
    <text evidence="1 2">Belongs to the short-chain dehydrogenases/reductases (SDR) family.</text>
</comment>
<dbReference type="PRINTS" id="PR00080">
    <property type="entry name" value="SDRFAMILY"/>
</dbReference>
<dbReference type="PRINTS" id="PR00081">
    <property type="entry name" value="GDHRDH"/>
</dbReference>